<dbReference type="GO" id="GO:0047355">
    <property type="term" value="F:CDP-glycerol glycerophosphotransferase activity"/>
    <property type="evidence" value="ECO:0007669"/>
    <property type="project" value="UniProtKB-EC"/>
</dbReference>
<reference evidence="1 2" key="1">
    <citation type="submission" date="2017-06" db="EMBL/GenBank/DDBJ databases">
        <title>Genome sequence of Lactobacillus plantarum subsp. plantarum strain SRCM101258.</title>
        <authorList>
            <person name="Cho S.H."/>
        </authorList>
    </citation>
    <scope>NUCLEOTIDE SEQUENCE [LARGE SCALE GENOMIC DNA]</scope>
    <source>
        <strain evidence="1 2">SRCM101258</strain>
    </source>
</reference>
<comment type="caution">
    <text evidence="1">The sequence shown here is derived from an EMBL/GenBank/DDBJ whole genome shotgun (WGS) entry which is preliminary data.</text>
</comment>
<dbReference type="EC" id="2.7.8.12" evidence="1"/>
<name>A0A2S3U5Y9_LACPN</name>
<dbReference type="InterPro" id="IPR007554">
    <property type="entry name" value="Glycerophosphate_synth"/>
</dbReference>
<organism evidence="1 2">
    <name type="scientific">Lactiplantibacillus plantarum subsp. plantarum</name>
    <dbReference type="NCBI Taxonomy" id="337330"/>
    <lineage>
        <taxon>Bacteria</taxon>
        <taxon>Bacillati</taxon>
        <taxon>Bacillota</taxon>
        <taxon>Bacilli</taxon>
        <taxon>Lactobacillales</taxon>
        <taxon>Lactobacillaceae</taxon>
        <taxon>Lactiplantibacillus</taxon>
    </lineage>
</organism>
<accession>A0A2S3U5Y9</accession>
<keyword evidence="1" id="KW-0808">Transferase</keyword>
<evidence type="ECO:0000313" key="1">
    <source>
        <dbReference type="EMBL" id="POD85066.1"/>
    </source>
</evidence>
<dbReference type="Pfam" id="PF04464">
    <property type="entry name" value="Glyphos_transf"/>
    <property type="match status" value="1"/>
</dbReference>
<dbReference type="PANTHER" id="PTHR37316">
    <property type="entry name" value="TEICHOIC ACID GLYCEROL-PHOSPHATE PRIMASE"/>
    <property type="match status" value="1"/>
</dbReference>
<dbReference type="InterPro" id="IPR051612">
    <property type="entry name" value="Teichoic_Acid_Biosynth"/>
</dbReference>
<proteinExistence type="predicted"/>
<dbReference type="EMBL" id="NKCZ01000100">
    <property type="protein sequence ID" value="POD85066.1"/>
    <property type="molecule type" value="Genomic_DNA"/>
</dbReference>
<gene>
    <name evidence="1" type="ORF">S101258_01596</name>
</gene>
<dbReference type="InterPro" id="IPR043148">
    <property type="entry name" value="TagF_C"/>
</dbReference>
<dbReference type="GO" id="GO:0016020">
    <property type="term" value="C:membrane"/>
    <property type="evidence" value="ECO:0007669"/>
    <property type="project" value="InterPro"/>
</dbReference>
<sequence>MYAPTFRDYEKSHGRFVLDNQLDFDAFERQLGDDYVLLMREHVVVASKLQIPEAMRHNIINVSNYPSVQELMIASDMLITDYSSIMFDYLDTNKPIISSATTWRSILTLRGVLLRLY</sequence>
<dbReference type="Gene3D" id="3.40.50.12580">
    <property type="match status" value="1"/>
</dbReference>
<evidence type="ECO:0000313" key="2">
    <source>
        <dbReference type="Proteomes" id="UP000236990"/>
    </source>
</evidence>
<protein>
    <submittedName>
        <fullName evidence="1">CDP-glycerol glycerophosphotransferase</fullName>
        <ecNumber evidence="1">2.7.8.12</ecNumber>
    </submittedName>
</protein>
<dbReference type="Proteomes" id="UP000236990">
    <property type="component" value="Unassembled WGS sequence"/>
</dbReference>
<dbReference type="PANTHER" id="PTHR37316:SF3">
    <property type="entry name" value="TEICHOIC ACID GLYCEROL-PHOSPHATE TRANSFERASE"/>
    <property type="match status" value="1"/>
</dbReference>
<dbReference type="AlphaFoldDB" id="A0A2S3U5Y9"/>